<evidence type="ECO:0000313" key="4">
    <source>
        <dbReference type="EMBL" id="PMD34520.1"/>
    </source>
</evidence>
<feature type="region of interest" description="Disordered" evidence="2">
    <location>
        <begin position="1"/>
        <end position="32"/>
    </location>
</feature>
<dbReference type="PROSITE" id="PS50048">
    <property type="entry name" value="ZN2_CY6_FUNGAL_2"/>
    <property type="match status" value="1"/>
</dbReference>
<evidence type="ECO:0000313" key="5">
    <source>
        <dbReference type="Proteomes" id="UP000235786"/>
    </source>
</evidence>
<dbReference type="GO" id="GO:0008270">
    <property type="term" value="F:zinc ion binding"/>
    <property type="evidence" value="ECO:0007669"/>
    <property type="project" value="InterPro"/>
</dbReference>
<dbReference type="STRING" id="1149755.A0A2J6R7Q0"/>
<dbReference type="OrthoDB" id="5229455at2759"/>
<dbReference type="SUPFAM" id="SSF57701">
    <property type="entry name" value="Zn2/Cys6 DNA-binding domain"/>
    <property type="match status" value="1"/>
</dbReference>
<dbReference type="Gene3D" id="4.10.240.10">
    <property type="entry name" value="Zn(2)-C6 fungal-type DNA-binding domain"/>
    <property type="match status" value="1"/>
</dbReference>
<feature type="compositionally biased region" description="Basic and acidic residues" evidence="2">
    <location>
        <begin position="1"/>
        <end position="28"/>
    </location>
</feature>
<keyword evidence="5" id="KW-1185">Reference proteome</keyword>
<name>A0A2J6R7Q0_HYAVF</name>
<dbReference type="InterPro" id="IPR001138">
    <property type="entry name" value="Zn2Cys6_DnaBD"/>
</dbReference>
<dbReference type="InterPro" id="IPR021858">
    <property type="entry name" value="Fun_TF"/>
</dbReference>
<sequence length="411" mass="47067">MTHHESTGTSHDEHQPLGNDDAKPEPLQRKVHTKSRRGCYNCKKRRIKCPENHPTCTQCTRHRLECKWPELYINKAEEVVKMSPTIPQQVELSTPVFNMRDFRLFHHFIHDAYPIIEPIDNESTWTHKIPCIAHNYNFLLHAMLALSASDIEATSGKPSSELAQAAISHRILAIKSFNRALSAGLHTSEEGNAMLATCWILLYQSILIDQGFSEYLTFVRGCVLVLLQMGSKNLKFLFMNLVSDDEIEKTRPYLQHMPAVDLRSVDAAYASLEGLGPLCEREVEKMLQQRLLEIVRNFYISSCDGYISWLKGSVFFTCQISHAEFLAMIDPSHVVGQLLLSHMAAVHTLITPIKPNERAGRKNLHFAKGLVRWLEVAHANIDPRMRSYYEWPTKRAEEVREWLQHEQASAT</sequence>
<dbReference type="PROSITE" id="PS00463">
    <property type="entry name" value="ZN2_CY6_FUNGAL_1"/>
    <property type="match status" value="1"/>
</dbReference>
<evidence type="ECO:0000259" key="3">
    <source>
        <dbReference type="PROSITE" id="PS50048"/>
    </source>
</evidence>
<dbReference type="GO" id="GO:0001228">
    <property type="term" value="F:DNA-binding transcription activator activity, RNA polymerase II-specific"/>
    <property type="evidence" value="ECO:0007669"/>
    <property type="project" value="TreeGrafter"/>
</dbReference>
<proteinExistence type="predicted"/>
<dbReference type="EMBL" id="KZ613953">
    <property type="protein sequence ID" value="PMD34520.1"/>
    <property type="molecule type" value="Genomic_DNA"/>
</dbReference>
<evidence type="ECO:0000256" key="2">
    <source>
        <dbReference type="SAM" id="MobiDB-lite"/>
    </source>
</evidence>
<dbReference type="SMART" id="SM00066">
    <property type="entry name" value="GAL4"/>
    <property type="match status" value="1"/>
</dbReference>
<dbReference type="Pfam" id="PF11951">
    <property type="entry name" value="Fungal_trans_2"/>
    <property type="match status" value="1"/>
</dbReference>
<feature type="domain" description="Zn(2)-C6 fungal-type" evidence="3">
    <location>
        <begin position="38"/>
        <end position="68"/>
    </location>
</feature>
<dbReference type="PANTHER" id="PTHR47784:SF7">
    <property type="entry name" value="ZN(II)2CYS6 TRANSCRIPTION FACTOR (EUROFUNG)"/>
    <property type="match status" value="1"/>
</dbReference>
<dbReference type="InterPro" id="IPR036864">
    <property type="entry name" value="Zn2-C6_fun-type_DNA-bd_sf"/>
</dbReference>
<gene>
    <name evidence="4" type="ORF">L207DRAFT_436981</name>
</gene>
<dbReference type="InterPro" id="IPR053157">
    <property type="entry name" value="Sterol_Uptake_Regulator"/>
</dbReference>
<dbReference type="AlphaFoldDB" id="A0A2J6R7Q0"/>
<dbReference type="Proteomes" id="UP000235786">
    <property type="component" value="Unassembled WGS sequence"/>
</dbReference>
<organism evidence="4 5">
    <name type="scientific">Hyaloscypha variabilis (strain UAMH 11265 / GT02V1 / F)</name>
    <name type="common">Meliniomyces variabilis</name>
    <dbReference type="NCBI Taxonomy" id="1149755"/>
    <lineage>
        <taxon>Eukaryota</taxon>
        <taxon>Fungi</taxon>
        <taxon>Dikarya</taxon>
        <taxon>Ascomycota</taxon>
        <taxon>Pezizomycotina</taxon>
        <taxon>Leotiomycetes</taxon>
        <taxon>Helotiales</taxon>
        <taxon>Hyaloscyphaceae</taxon>
        <taxon>Hyaloscypha</taxon>
        <taxon>Hyaloscypha variabilis</taxon>
    </lineage>
</organism>
<dbReference type="Pfam" id="PF00172">
    <property type="entry name" value="Zn_clus"/>
    <property type="match status" value="1"/>
</dbReference>
<evidence type="ECO:0000256" key="1">
    <source>
        <dbReference type="ARBA" id="ARBA00023242"/>
    </source>
</evidence>
<protein>
    <recommendedName>
        <fullName evidence="3">Zn(2)-C6 fungal-type domain-containing protein</fullName>
    </recommendedName>
</protein>
<keyword evidence="1" id="KW-0539">Nucleus</keyword>
<accession>A0A2J6R7Q0</accession>
<dbReference type="PANTHER" id="PTHR47784">
    <property type="entry name" value="STEROL UPTAKE CONTROL PROTEIN 2"/>
    <property type="match status" value="1"/>
</dbReference>
<reference evidence="4 5" key="1">
    <citation type="submission" date="2016-04" db="EMBL/GenBank/DDBJ databases">
        <title>A degradative enzymes factory behind the ericoid mycorrhizal symbiosis.</title>
        <authorList>
            <consortium name="DOE Joint Genome Institute"/>
            <person name="Martino E."/>
            <person name="Morin E."/>
            <person name="Grelet G."/>
            <person name="Kuo A."/>
            <person name="Kohler A."/>
            <person name="Daghino S."/>
            <person name="Barry K."/>
            <person name="Choi C."/>
            <person name="Cichocki N."/>
            <person name="Clum A."/>
            <person name="Copeland A."/>
            <person name="Hainaut M."/>
            <person name="Haridas S."/>
            <person name="Labutti K."/>
            <person name="Lindquist E."/>
            <person name="Lipzen A."/>
            <person name="Khouja H.-R."/>
            <person name="Murat C."/>
            <person name="Ohm R."/>
            <person name="Olson A."/>
            <person name="Spatafora J."/>
            <person name="Veneault-Fourrey C."/>
            <person name="Henrissat B."/>
            <person name="Grigoriev I."/>
            <person name="Martin F."/>
            <person name="Perotto S."/>
        </authorList>
    </citation>
    <scope>NUCLEOTIDE SEQUENCE [LARGE SCALE GENOMIC DNA]</scope>
    <source>
        <strain evidence="4 5">F</strain>
    </source>
</reference>
<dbReference type="CDD" id="cd00067">
    <property type="entry name" value="GAL4"/>
    <property type="match status" value="1"/>
</dbReference>